<feature type="region of interest" description="Disordered" evidence="1">
    <location>
        <begin position="107"/>
        <end position="181"/>
    </location>
</feature>
<feature type="region of interest" description="Disordered" evidence="1">
    <location>
        <begin position="1"/>
        <end position="22"/>
    </location>
</feature>
<keyword evidence="3" id="KW-1185">Reference proteome</keyword>
<dbReference type="InterPro" id="IPR036894">
    <property type="entry name" value="YbaB-like_sf"/>
</dbReference>
<sequence length="181" mass="19474">MTGANPGFEGMDPAQAGQEMARWAEQLQRKAQTFQQLQQRMTHLTATATSPDGAVRVTVDSQGVPTELTVTERGRGGDPAALSAQLMACLTSAQTQLSGQVQELVQDTVPEDDPSAERIVGSYRDRFPDQAETEPEAGGTGVLDVGRIEDEEPPSAPPPRRPARTDTDDDEDGWGDQSILR</sequence>
<name>A0A840IY23_9PSEU</name>
<gene>
    <name evidence="2" type="ORF">BJY18_003672</name>
</gene>
<dbReference type="Gene3D" id="3.30.1310.10">
    <property type="entry name" value="Nucleoid-associated protein YbaB-like domain"/>
    <property type="match status" value="1"/>
</dbReference>
<proteinExistence type="predicted"/>
<evidence type="ECO:0000313" key="3">
    <source>
        <dbReference type="Proteomes" id="UP000581769"/>
    </source>
</evidence>
<protein>
    <submittedName>
        <fullName evidence="2">DNA-binding protein YbaB</fullName>
    </submittedName>
</protein>
<accession>A0A840IY23</accession>
<dbReference type="EMBL" id="JACHMG010000001">
    <property type="protein sequence ID" value="MBB4686187.1"/>
    <property type="molecule type" value="Genomic_DNA"/>
</dbReference>
<dbReference type="SUPFAM" id="SSF82607">
    <property type="entry name" value="YbaB-like"/>
    <property type="match status" value="1"/>
</dbReference>
<dbReference type="InterPro" id="IPR004401">
    <property type="entry name" value="YbaB/EbfC"/>
</dbReference>
<dbReference type="Proteomes" id="UP000581769">
    <property type="component" value="Unassembled WGS sequence"/>
</dbReference>
<comment type="caution">
    <text evidence="2">The sequence shown here is derived from an EMBL/GenBank/DDBJ whole genome shotgun (WGS) entry which is preliminary data.</text>
</comment>
<dbReference type="GO" id="GO:0003677">
    <property type="term" value="F:DNA binding"/>
    <property type="evidence" value="ECO:0007669"/>
    <property type="project" value="UniProtKB-KW"/>
</dbReference>
<organism evidence="2 3">
    <name type="scientific">Amycolatopsis jiangsuensis</name>
    <dbReference type="NCBI Taxonomy" id="1181879"/>
    <lineage>
        <taxon>Bacteria</taxon>
        <taxon>Bacillati</taxon>
        <taxon>Actinomycetota</taxon>
        <taxon>Actinomycetes</taxon>
        <taxon>Pseudonocardiales</taxon>
        <taxon>Pseudonocardiaceae</taxon>
        <taxon>Amycolatopsis</taxon>
    </lineage>
</organism>
<dbReference type="RefSeq" id="WP_184781097.1">
    <property type="nucleotide sequence ID" value="NZ_JACHMG010000001.1"/>
</dbReference>
<evidence type="ECO:0000256" key="1">
    <source>
        <dbReference type="SAM" id="MobiDB-lite"/>
    </source>
</evidence>
<evidence type="ECO:0000313" key="2">
    <source>
        <dbReference type="EMBL" id="MBB4686187.1"/>
    </source>
</evidence>
<dbReference type="Pfam" id="PF02575">
    <property type="entry name" value="YbaB_DNA_bd"/>
    <property type="match status" value="1"/>
</dbReference>
<dbReference type="AlphaFoldDB" id="A0A840IY23"/>
<keyword evidence="2" id="KW-0238">DNA-binding</keyword>
<reference evidence="2 3" key="1">
    <citation type="submission" date="2020-08" db="EMBL/GenBank/DDBJ databases">
        <title>Sequencing the genomes of 1000 actinobacteria strains.</title>
        <authorList>
            <person name="Klenk H.-P."/>
        </authorList>
    </citation>
    <scope>NUCLEOTIDE SEQUENCE [LARGE SCALE GENOMIC DNA]</scope>
    <source>
        <strain evidence="2 3">DSM 45859</strain>
    </source>
</reference>